<evidence type="ECO:0000313" key="2">
    <source>
        <dbReference type="EMBL" id="JAC62515.1"/>
    </source>
</evidence>
<feature type="compositionally biased region" description="Low complexity" evidence="1">
    <location>
        <begin position="121"/>
        <end position="140"/>
    </location>
</feature>
<evidence type="ECO:0000256" key="1">
    <source>
        <dbReference type="SAM" id="MobiDB-lite"/>
    </source>
</evidence>
<feature type="compositionally biased region" description="Low complexity" evidence="1">
    <location>
        <begin position="30"/>
        <end position="43"/>
    </location>
</feature>
<accession>A0A061QVN5</accession>
<protein>
    <submittedName>
        <fullName evidence="2">Uncharacterized protein</fullName>
    </submittedName>
</protein>
<reference evidence="2" key="1">
    <citation type="submission" date="2014-05" db="EMBL/GenBank/DDBJ databases">
        <title>The transcriptome of the halophilic microalga Tetraselmis sp. GSL018 isolated from the Great Salt Lake, Utah.</title>
        <authorList>
            <person name="Jinkerson R.E."/>
            <person name="D'Adamo S."/>
            <person name="Posewitz M.C."/>
        </authorList>
    </citation>
    <scope>NUCLEOTIDE SEQUENCE</scope>
    <source>
        <strain evidence="2">GSL018</strain>
    </source>
</reference>
<feature type="region of interest" description="Disordered" evidence="1">
    <location>
        <begin position="1"/>
        <end position="43"/>
    </location>
</feature>
<feature type="region of interest" description="Disordered" evidence="1">
    <location>
        <begin position="83"/>
        <end position="167"/>
    </location>
</feature>
<sequence>MGALSSKKASEAGDEYTDIATVVPVGEQTRSGAGSPSSRAGPAAELKALSLAKSSAGSDAEVLRRPLESGEWSDLLEAISMNSSLTRSKSWRPSSRWSSGRPAAGRPFPPPTAVWKSKSMLSTLKQQRQLQTLQGSSRRLGGTLPVPKPSCSCRAKSRSSRGGSKAP</sequence>
<dbReference type="AlphaFoldDB" id="A0A061QVN5"/>
<feature type="compositionally biased region" description="Low complexity" evidence="1">
    <location>
        <begin position="87"/>
        <end position="106"/>
    </location>
</feature>
<proteinExistence type="predicted"/>
<gene>
    <name evidence="2" type="ORF">TSPGSL018_23162</name>
</gene>
<organism evidence="2">
    <name type="scientific">Tetraselmis sp. GSL018</name>
    <dbReference type="NCBI Taxonomy" id="582737"/>
    <lineage>
        <taxon>Eukaryota</taxon>
        <taxon>Viridiplantae</taxon>
        <taxon>Chlorophyta</taxon>
        <taxon>core chlorophytes</taxon>
        <taxon>Chlorodendrophyceae</taxon>
        <taxon>Chlorodendrales</taxon>
        <taxon>Chlorodendraceae</taxon>
        <taxon>Tetraselmis</taxon>
    </lineage>
</organism>
<name>A0A061QVN5_9CHLO</name>
<feature type="compositionally biased region" description="Low complexity" evidence="1">
    <location>
        <begin position="149"/>
        <end position="167"/>
    </location>
</feature>
<dbReference type="EMBL" id="GBEZ01024479">
    <property type="protein sequence ID" value="JAC62515.1"/>
    <property type="molecule type" value="Transcribed_RNA"/>
</dbReference>